<evidence type="ECO:0000259" key="1">
    <source>
        <dbReference type="Pfam" id="PF20710"/>
    </source>
</evidence>
<comment type="caution">
    <text evidence="2">The sequence shown here is derived from an EMBL/GenBank/DDBJ whole genome shotgun (WGS) entry which is preliminary data.</text>
</comment>
<dbReference type="EMBL" id="JAGRRH010000019">
    <property type="protein sequence ID" value="KAG7349034.1"/>
    <property type="molecule type" value="Genomic_DNA"/>
</dbReference>
<dbReference type="OrthoDB" id="75724at2759"/>
<dbReference type="Proteomes" id="UP000693970">
    <property type="component" value="Unassembled WGS sequence"/>
</dbReference>
<gene>
    <name evidence="2" type="ORF">IV203_011631</name>
</gene>
<reference evidence="2" key="2">
    <citation type="submission" date="2021-04" db="EMBL/GenBank/DDBJ databases">
        <authorList>
            <person name="Podell S."/>
        </authorList>
    </citation>
    <scope>NUCLEOTIDE SEQUENCE</scope>
    <source>
        <strain evidence="2">Hildebrandi</strain>
    </source>
</reference>
<dbReference type="InterPro" id="IPR049227">
    <property type="entry name" value="DUF6824"/>
</dbReference>
<keyword evidence="3" id="KW-1185">Reference proteome</keyword>
<name>A0A9K3PL66_9STRA</name>
<evidence type="ECO:0000313" key="2">
    <source>
        <dbReference type="EMBL" id="KAG7349034.1"/>
    </source>
</evidence>
<organism evidence="2 3">
    <name type="scientific">Nitzschia inconspicua</name>
    <dbReference type="NCBI Taxonomy" id="303405"/>
    <lineage>
        <taxon>Eukaryota</taxon>
        <taxon>Sar</taxon>
        <taxon>Stramenopiles</taxon>
        <taxon>Ochrophyta</taxon>
        <taxon>Bacillariophyta</taxon>
        <taxon>Bacillariophyceae</taxon>
        <taxon>Bacillariophycidae</taxon>
        <taxon>Bacillariales</taxon>
        <taxon>Bacillariaceae</taxon>
        <taxon>Nitzschia</taxon>
    </lineage>
</organism>
<proteinExistence type="predicted"/>
<feature type="domain" description="DUF6824" evidence="1">
    <location>
        <begin position="349"/>
        <end position="436"/>
    </location>
</feature>
<reference evidence="2" key="1">
    <citation type="journal article" date="2021" name="Sci. Rep.">
        <title>Diploid genomic architecture of Nitzschia inconspicua, an elite biomass production diatom.</title>
        <authorList>
            <person name="Oliver A."/>
            <person name="Podell S."/>
            <person name="Pinowska A."/>
            <person name="Traller J.C."/>
            <person name="Smith S.R."/>
            <person name="McClure R."/>
            <person name="Beliaev A."/>
            <person name="Bohutskyi P."/>
            <person name="Hill E.A."/>
            <person name="Rabines A."/>
            <person name="Zheng H."/>
            <person name="Allen L.Z."/>
            <person name="Kuo A."/>
            <person name="Grigoriev I.V."/>
            <person name="Allen A.E."/>
            <person name="Hazlebeck D."/>
            <person name="Allen E.E."/>
        </authorList>
    </citation>
    <scope>NUCLEOTIDE SEQUENCE</scope>
    <source>
        <strain evidence="2">Hildebrandi</strain>
    </source>
</reference>
<evidence type="ECO:0000313" key="3">
    <source>
        <dbReference type="Proteomes" id="UP000693970"/>
    </source>
</evidence>
<protein>
    <recommendedName>
        <fullName evidence="1">DUF6824 domain-containing protein</fullName>
    </recommendedName>
</protein>
<dbReference type="AlphaFoldDB" id="A0A9K3PL66"/>
<sequence length="496" mass="57281">MTSASSRESHSATNCQMENDIDVDAVDRMLSGLMNQMSFEERNAMQEEIHGVKNLCPDETPDKIQMALKELSHELVRISIPEKAAFNEAQTLPTTYVNQEWFQLRFLRAEVYDITKAAKRLLRFVDLVKTYFGMVGLQRPIQLSDLSVLERKCLVTGCHQLLPYRDRSGRRIFAAVGNFAVDFPLEARMKVVLYIMWAASDDIETQRRGILVIIWPNPDLVIIPDYNLHVAGRKCVDGYPLRGCALHMCFAENFASRMIKAQIGLAMSEQMQQRLKIHLGTRTEIEYSLQSFGIYVDQIPVTESGKMKLQNLHQWMKVRKVLEKQQLTSLSHPGGEPRQSIIECPGLQDVIFRSGNKVYMFHPGNLLFRNLVEANFEEHENAQTQSEKADITRRVIKDILVERRGRFVVWDKGAGWYTELTNESQIREKVAVYIREFKKRIRAMENRQVSESSTEKFQLQNGNKRRRFSQDNNIFVARSGRGQATPDVLPKNHWPR</sequence>
<dbReference type="Pfam" id="PF20710">
    <property type="entry name" value="DUF6824"/>
    <property type="match status" value="1"/>
</dbReference>
<accession>A0A9K3PL66</accession>